<dbReference type="PATRIC" id="fig|679936.5.peg.3401"/>
<proteinExistence type="predicted"/>
<gene>
    <name evidence="2" type="ordered locus">Sulac_3290</name>
</gene>
<keyword evidence="3" id="KW-1185">Reference proteome</keyword>
<dbReference type="PANTHER" id="PTHR42951">
    <property type="entry name" value="METALLO-BETA-LACTAMASE DOMAIN-CONTAINING"/>
    <property type="match status" value="1"/>
</dbReference>
<dbReference type="PANTHER" id="PTHR42951:SF22">
    <property type="entry name" value="METALLO BETA-LACTAMASE SUPERFAMILY LIPOPROTEIN"/>
    <property type="match status" value="1"/>
</dbReference>
<dbReference type="InterPro" id="IPR050855">
    <property type="entry name" value="NDM-1-like"/>
</dbReference>
<protein>
    <submittedName>
        <fullName evidence="2">Beta-lactamase domain protein</fullName>
    </submittedName>
</protein>
<dbReference type="HOGENOM" id="CLU_061385_1_0_9"/>
<accession>G8TT36</accession>
<name>G8TT36_SULAD</name>
<dbReference type="InterPro" id="IPR001279">
    <property type="entry name" value="Metallo-B-lactamas"/>
</dbReference>
<reference evidence="3" key="1">
    <citation type="submission" date="2011-12" db="EMBL/GenBank/DDBJ databases">
        <title>The complete genome of chromosome of Sulfobacillus acidophilus DSM 10332.</title>
        <authorList>
            <person name="Lucas S."/>
            <person name="Han J."/>
            <person name="Lapidus A."/>
            <person name="Bruce D."/>
            <person name="Goodwin L."/>
            <person name="Pitluck S."/>
            <person name="Peters L."/>
            <person name="Kyrpides N."/>
            <person name="Mavromatis K."/>
            <person name="Ivanova N."/>
            <person name="Mikhailova N."/>
            <person name="Chertkov O."/>
            <person name="Saunders E."/>
            <person name="Detter J.C."/>
            <person name="Tapia R."/>
            <person name="Han C."/>
            <person name="Land M."/>
            <person name="Hauser L."/>
            <person name="Markowitz V."/>
            <person name="Cheng J.-F."/>
            <person name="Hugenholtz P."/>
            <person name="Woyke T."/>
            <person name="Wu D."/>
            <person name="Pukall R."/>
            <person name="Gehrich-Schroeter G."/>
            <person name="Schneider S."/>
            <person name="Klenk H.-P."/>
            <person name="Eisen J.A."/>
        </authorList>
    </citation>
    <scope>NUCLEOTIDE SEQUENCE [LARGE SCALE GENOMIC DNA]</scope>
    <source>
        <strain evidence="3">ATCC 700253 / DSM 10332 / NAL</strain>
    </source>
</reference>
<dbReference type="KEGG" id="sap:Sulac_3290"/>
<dbReference type="InterPro" id="IPR036866">
    <property type="entry name" value="RibonucZ/Hydroxyglut_hydro"/>
</dbReference>
<feature type="domain" description="Metallo-beta-lactamase" evidence="1">
    <location>
        <begin position="23"/>
        <end position="227"/>
    </location>
</feature>
<evidence type="ECO:0000313" key="2">
    <source>
        <dbReference type="EMBL" id="AEW06736.1"/>
    </source>
</evidence>
<dbReference type="CDD" id="cd07726">
    <property type="entry name" value="ST1585-like_MBL-fold"/>
    <property type="match status" value="1"/>
</dbReference>
<dbReference type="SUPFAM" id="SSF56281">
    <property type="entry name" value="Metallo-hydrolase/oxidoreductase"/>
    <property type="match status" value="1"/>
</dbReference>
<evidence type="ECO:0000313" key="3">
    <source>
        <dbReference type="Proteomes" id="UP000005439"/>
    </source>
</evidence>
<reference evidence="2 3" key="2">
    <citation type="journal article" date="2012" name="Stand. Genomic Sci.">
        <title>Complete genome sequence of the moderately thermophilic mineral-sulfide-oxidizing firmicute Sulfobacillus acidophilus type strain (NAL(T)).</title>
        <authorList>
            <person name="Anderson I."/>
            <person name="Chertkov O."/>
            <person name="Chen A."/>
            <person name="Saunders E."/>
            <person name="Lapidus A."/>
            <person name="Nolan M."/>
            <person name="Lucas S."/>
            <person name="Hammon N."/>
            <person name="Deshpande S."/>
            <person name="Cheng J.F."/>
            <person name="Han C."/>
            <person name="Tapia R."/>
            <person name="Goodwin L.A."/>
            <person name="Pitluck S."/>
            <person name="Liolios K."/>
            <person name="Pagani I."/>
            <person name="Ivanova N."/>
            <person name="Mikhailova N."/>
            <person name="Pati A."/>
            <person name="Palaniappan K."/>
            <person name="Land M."/>
            <person name="Pan C."/>
            <person name="Rohde M."/>
            <person name="Pukall R."/>
            <person name="Goker M."/>
            <person name="Detter J.C."/>
            <person name="Woyke T."/>
            <person name="Bristow J."/>
            <person name="Eisen J.A."/>
            <person name="Markowitz V."/>
            <person name="Hugenholtz P."/>
            <person name="Kyrpides N.C."/>
            <person name="Klenk H.P."/>
            <person name="Mavromatis K."/>
        </authorList>
    </citation>
    <scope>NUCLEOTIDE SEQUENCE [LARGE SCALE GENOMIC DNA]</scope>
    <source>
        <strain evidence="3">ATCC 700253 / DSM 10332 / NAL</strain>
    </source>
</reference>
<dbReference type="STRING" id="679936.Sulac_3290"/>
<dbReference type="Gene3D" id="3.60.15.10">
    <property type="entry name" value="Ribonuclease Z/Hydroxyacylglutathione hydrolase-like"/>
    <property type="match status" value="1"/>
</dbReference>
<dbReference type="EMBL" id="CP003179">
    <property type="protein sequence ID" value="AEW06736.1"/>
    <property type="molecule type" value="Genomic_DNA"/>
</dbReference>
<dbReference type="Proteomes" id="UP000005439">
    <property type="component" value="Chromosome"/>
</dbReference>
<dbReference type="Pfam" id="PF00753">
    <property type="entry name" value="Lactamase_B"/>
    <property type="match status" value="1"/>
</dbReference>
<dbReference type="SMART" id="SM00849">
    <property type="entry name" value="Lactamase_B"/>
    <property type="match status" value="1"/>
</dbReference>
<dbReference type="InterPro" id="IPR037482">
    <property type="entry name" value="ST1585_MBL-fold"/>
</dbReference>
<sequence length="312" mass="34446">MAIFSAGDGIWGIDLFEEGRPYRSSAYVILAEEPTLVETGSARSHEALVEGLREVGLSLEQLRHVIVTHVHLDHAGGVGQVMQKAPQAILHCHPRAARHLIDPSRLEEGARAVYGEQLEDLFGPLVPVPAAQVVIEDDQSVVNLGDRELVFYDTPGHAKHHTCVLDRHTGGLFSGDTVGIRYQPGYTGWSFVYGFPTTTPSDFDPEVMLKTLSRLEGLGITRIYHTHFGVTEPAADAFRFSRHGIQVIQEFLPRLTPDSSLEEVRQTLMGAIRQDLRQHGHEVANVNPLSLDIMLNSQGILVYLQKRAAGKL</sequence>
<evidence type="ECO:0000259" key="1">
    <source>
        <dbReference type="SMART" id="SM00849"/>
    </source>
</evidence>
<organism evidence="2 3">
    <name type="scientific">Sulfobacillus acidophilus (strain ATCC 700253 / DSM 10332 / NAL)</name>
    <dbReference type="NCBI Taxonomy" id="679936"/>
    <lineage>
        <taxon>Bacteria</taxon>
        <taxon>Bacillati</taxon>
        <taxon>Bacillota</taxon>
        <taxon>Clostridia</taxon>
        <taxon>Eubacteriales</taxon>
        <taxon>Clostridiales Family XVII. Incertae Sedis</taxon>
        <taxon>Sulfobacillus</taxon>
    </lineage>
</organism>
<dbReference type="AlphaFoldDB" id="G8TT36"/>